<dbReference type="PANTHER" id="PTHR33867:SF1">
    <property type="entry name" value="RIBOSOME MATURATION FACTOR RIMP"/>
    <property type="match status" value="1"/>
</dbReference>
<keyword evidence="1 3" id="KW-0963">Cytoplasm</keyword>
<feature type="domain" description="Ribosome maturation factor RimP N-terminal" evidence="4">
    <location>
        <begin position="21"/>
        <end position="74"/>
    </location>
</feature>
<dbReference type="HAMAP" id="MF_01077">
    <property type="entry name" value="RimP"/>
    <property type="match status" value="1"/>
</dbReference>
<dbReference type="InterPro" id="IPR028989">
    <property type="entry name" value="RimP_N"/>
</dbReference>
<evidence type="ECO:0000256" key="2">
    <source>
        <dbReference type="ARBA" id="ARBA00022517"/>
    </source>
</evidence>
<dbReference type="GO" id="GO:0006412">
    <property type="term" value="P:translation"/>
    <property type="evidence" value="ECO:0007669"/>
    <property type="project" value="TreeGrafter"/>
</dbReference>
<dbReference type="AlphaFoldDB" id="A0A9X3F4H8"/>
<accession>A0A9X3F4H8</accession>
<dbReference type="GO" id="GO:0005829">
    <property type="term" value="C:cytosol"/>
    <property type="evidence" value="ECO:0007669"/>
    <property type="project" value="TreeGrafter"/>
</dbReference>
<dbReference type="EMBL" id="JAPOHD010000017">
    <property type="protein sequence ID" value="MCY1720471.1"/>
    <property type="molecule type" value="Genomic_DNA"/>
</dbReference>
<dbReference type="Gene3D" id="3.30.300.70">
    <property type="entry name" value="RimP-like superfamily, N-terminal"/>
    <property type="match status" value="1"/>
</dbReference>
<organism evidence="5 6">
    <name type="scientific">Draconibacterium aestuarii</name>
    <dbReference type="NCBI Taxonomy" id="2998507"/>
    <lineage>
        <taxon>Bacteria</taxon>
        <taxon>Pseudomonadati</taxon>
        <taxon>Bacteroidota</taxon>
        <taxon>Bacteroidia</taxon>
        <taxon>Marinilabiliales</taxon>
        <taxon>Prolixibacteraceae</taxon>
        <taxon>Draconibacterium</taxon>
    </lineage>
</organism>
<comment type="caution">
    <text evidence="5">The sequence shown here is derived from an EMBL/GenBank/DDBJ whole genome shotgun (WGS) entry which is preliminary data.</text>
</comment>
<evidence type="ECO:0000256" key="3">
    <source>
        <dbReference type="HAMAP-Rule" id="MF_01077"/>
    </source>
</evidence>
<comment type="function">
    <text evidence="3">Required for maturation of 30S ribosomal subunits.</text>
</comment>
<dbReference type="InterPro" id="IPR035956">
    <property type="entry name" value="RimP_N_sf"/>
</dbReference>
<comment type="subcellular location">
    <subcellularLocation>
        <location evidence="3">Cytoplasm</location>
    </subcellularLocation>
</comment>
<dbReference type="RefSeq" id="WP_343332804.1">
    <property type="nucleotide sequence ID" value="NZ_JAPOHD010000017.1"/>
</dbReference>
<evidence type="ECO:0000313" key="5">
    <source>
        <dbReference type="EMBL" id="MCY1720471.1"/>
    </source>
</evidence>
<gene>
    <name evidence="3 5" type="primary">rimP</name>
    <name evidence="5" type="ORF">OU798_08975</name>
</gene>
<proteinExistence type="inferred from homology"/>
<name>A0A9X3F4H8_9BACT</name>
<comment type="similarity">
    <text evidence="3">Belongs to the RimP family.</text>
</comment>
<dbReference type="GO" id="GO:0000028">
    <property type="term" value="P:ribosomal small subunit assembly"/>
    <property type="evidence" value="ECO:0007669"/>
    <property type="project" value="TreeGrafter"/>
</dbReference>
<keyword evidence="2 3" id="KW-0690">Ribosome biogenesis</keyword>
<reference evidence="5" key="1">
    <citation type="submission" date="2022-11" db="EMBL/GenBank/DDBJ databases">
        <title>Marilongibacter aestuarii gen. nov., sp. nov., isolated from tidal flat sediment.</title>
        <authorList>
            <person name="Jiayan W."/>
        </authorList>
    </citation>
    <scope>NUCLEOTIDE SEQUENCE</scope>
    <source>
        <strain evidence="5">Z1-6</strain>
    </source>
</reference>
<evidence type="ECO:0000313" key="6">
    <source>
        <dbReference type="Proteomes" id="UP001145087"/>
    </source>
</evidence>
<keyword evidence="6" id="KW-1185">Reference proteome</keyword>
<dbReference type="InterPro" id="IPR003728">
    <property type="entry name" value="Ribosome_maturation_RimP"/>
</dbReference>
<dbReference type="Pfam" id="PF02576">
    <property type="entry name" value="RimP_N"/>
    <property type="match status" value="1"/>
</dbReference>
<dbReference type="PANTHER" id="PTHR33867">
    <property type="entry name" value="RIBOSOME MATURATION FACTOR RIMP"/>
    <property type="match status" value="1"/>
</dbReference>
<dbReference type="NCBIfam" id="NF002531">
    <property type="entry name" value="PRK02001.1"/>
    <property type="match status" value="1"/>
</dbReference>
<dbReference type="Proteomes" id="UP001145087">
    <property type="component" value="Unassembled WGS sequence"/>
</dbReference>
<dbReference type="SUPFAM" id="SSF75420">
    <property type="entry name" value="YhbC-like, N-terminal domain"/>
    <property type="match status" value="1"/>
</dbReference>
<evidence type="ECO:0000259" key="4">
    <source>
        <dbReference type="Pfam" id="PF02576"/>
    </source>
</evidence>
<sequence>MIAKEDVVRLVKERLDDQMFIVDISVSANNDIRVFVDSFDGMTIEQCIHISRNVEHNLDREEEDFSLQVSSPGLTESFKVKQQYEKYTGKEIEVKTTGDIELEGLLKKSDDEGIVLETSKHEKVEGHKKKQLVVKEHILKYDEIKSAKAVISFK</sequence>
<evidence type="ECO:0000256" key="1">
    <source>
        <dbReference type="ARBA" id="ARBA00022490"/>
    </source>
</evidence>
<protein>
    <recommendedName>
        <fullName evidence="3">Ribosome maturation factor RimP</fullName>
    </recommendedName>
</protein>